<dbReference type="Proteomes" id="UP000284706">
    <property type="component" value="Unassembled WGS sequence"/>
</dbReference>
<dbReference type="PANTHER" id="PTHR12132:SF1">
    <property type="entry name" value="DNA REPAIR PROTEIN RAD52 HOMOLOG"/>
    <property type="match status" value="1"/>
</dbReference>
<dbReference type="AlphaFoldDB" id="A0A409YPA3"/>
<feature type="compositionally biased region" description="Basic and acidic residues" evidence="5">
    <location>
        <begin position="224"/>
        <end position="235"/>
    </location>
</feature>
<dbReference type="Pfam" id="PF04098">
    <property type="entry name" value="Rad52_Rad22"/>
    <property type="match status" value="1"/>
</dbReference>
<sequence length="683" mass="72790">MAGAFSGHLVDSFSANTSFNPSISTHGAMSFNPMMHGIPFSQQSFASPFNSQSLFPNESISEETAKKIATLQVKLDQKLGPEYISQRPGPGGGPKLTYVEGWKIINLANEIFGFNGWSSNIVSLTTDFADYSEETRRYNVGVTAIMRVTLRDGVYHEDIGYGMLENSKSKAAALDKCKKEAVTDGLKRALRNFGNVLGNCLYDKSYTSEVIKVKFEPPKFNKDGLHRRPEFEDVKPNVAALPTPAPSSANTNNNMHRPPQVNQNASSRPPIQQAGGNSVAPIPQHMRIEVRTSGSTSNSKPTVVNNPSHQAINSAPQTPMYSNSRQQPITPITPSNTNNPAQRVTNPQQHAQQSERRVSFSEPAHQNLNQGLTKQEDDDYGFNSDDDAILAMADLGPPIGADDVDMGRPIEADLDSGRPIDHEEGLSRPIEVASMERAPQNMSRTPDASKSRQELIEAALRGDLDPVPVQRSGSVPSAAGSSSTSSATGATGGAAARATPTPPQAPTNAAQGLSRISSSSTGTTSSFSMGPPPVPLHQQSSRAAASTSYPQQQYQRYVDRKQQVQDQNVAPQTNGNTQAPSLSSANAGDAGVKRSQMSSAGSFRFPPGMNPLQSGNNSGQGVVAPTIGIKRPAEAMGPPSTARGGRPGMGLQQATANVAPNGQRQVLGALEVGEGGDVKRRRW</sequence>
<evidence type="ECO:0000256" key="1">
    <source>
        <dbReference type="ARBA" id="ARBA00006638"/>
    </source>
</evidence>
<protein>
    <recommendedName>
        <fullName evidence="8">DNA repair and recombination protein RAD52</fullName>
    </recommendedName>
</protein>
<dbReference type="InParanoid" id="A0A409YPA3"/>
<feature type="compositionally biased region" description="Polar residues" evidence="5">
    <location>
        <begin position="292"/>
        <end position="352"/>
    </location>
</feature>
<evidence type="ECO:0000256" key="5">
    <source>
        <dbReference type="SAM" id="MobiDB-lite"/>
    </source>
</evidence>
<dbReference type="OrthoDB" id="206565at2759"/>
<feature type="compositionally biased region" description="Polar residues" evidence="5">
    <location>
        <begin position="246"/>
        <end position="276"/>
    </location>
</feature>
<name>A0A409YPA3_9AGAR</name>
<comment type="similarity">
    <text evidence="1">Belongs to the RAD52 family.</text>
</comment>
<feature type="region of interest" description="Disordered" evidence="5">
    <location>
        <begin position="224"/>
        <end position="364"/>
    </location>
</feature>
<feature type="compositionally biased region" description="Basic and acidic residues" evidence="5">
    <location>
        <begin position="405"/>
        <end position="426"/>
    </location>
</feature>
<dbReference type="STRING" id="231916.A0A409YPA3"/>
<dbReference type="GO" id="GO:0000730">
    <property type="term" value="P:DNA recombinase assembly"/>
    <property type="evidence" value="ECO:0007669"/>
    <property type="project" value="InterPro"/>
</dbReference>
<gene>
    <name evidence="6" type="ORF">CVT26_012988</name>
</gene>
<feature type="compositionally biased region" description="Basic and acidic residues" evidence="5">
    <location>
        <begin position="447"/>
        <end position="464"/>
    </location>
</feature>
<comment type="caution">
    <text evidence="6">The sequence shown here is derived from an EMBL/GenBank/DDBJ whole genome shotgun (WGS) entry which is preliminary data.</text>
</comment>
<organism evidence="6 7">
    <name type="scientific">Gymnopilus dilepis</name>
    <dbReference type="NCBI Taxonomy" id="231916"/>
    <lineage>
        <taxon>Eukaryota</taxon>
        <taxon>Fungi</taxon>
        <taxon>Dikarya</taxon>
        <taxon>Basidiomycota</taxon>
        <taxon>Agaricomycotina</taxon>
        <taxon>Agaricomycetes</taxon>
        <taxon>Agaricomycetidae</taxon>
        <taxon>Agaricales</taxon>
        <taxon>Agaricineae</taxon>
        <taxon>Hymenogastraceae</taxon>
        <taxon>Gymnopilus</taxon>
    </lineage>
</organism>
<dbReference type="InterPro" id="IPR042525">
    <property type="entry name" value="Rad52_Rad59_Rad22_sf"/>
</dbReference>
<keyword evidence="7" id="KW-1185">Reference proteome</keyword>
<feature type="compositionally biased region" description="Low complexity" evidence="5">
    <location>
        <begin position="506"/>
        <end position="528"/>
    </location>
</feature>
<evidence type="ECO:0000256" key="2">
    <source>
        <dbReference type="ARBA" id="ARBA00022763"/>
    </source>
</evidence>
<dbReference type="NCBIfam" id="TIGR00607">
    <property type="entry name" value="rad52"/>
    <property type="match status" value="1"/>
</dbReference>
<accession>A0A409YPA3</accession>
<keyword evidence="4" id="KW-0234">DNA repair</keyword>
<dbReference type="GO" id="GO:0003697">
    <property type="term" value="F:single-stranded DNA binding"/>
    <property type="evidence" value="ECO:0007669"/>
    <property type="project" value="UniProtKB-ARBA"/>
</dbReference>
<evidence type="ECO:0000313" key="7">
    <source>
        <dbReference type="Proteomes" id="UP000284706"/>
    </source>
</evidence>
<proteinExistence type="inferred from homology"/>
<feature type="compositionally biased region" description="Polar residues" evidence="5">
    <location>
        <begin position="537"/>
        <end position="555"/>
    </location>
</feature>
<keyword evidence="3" id="KW-0233">DNA recombination</keyword>
<evidence type="ECO:0008006" key="8">
    <source>
        <dbReference type="Google" id="ProtNLM"/>
    </source>
</evidence>
<feature type="compositionally biased region" description="Polar residues" evidence="5">
    <location>
        <begin position="611"/>
        <end position="620"/>
    </location>
</feature>
<keyword evidence="2" id="KW-0227">DNA damage</keyword>
<dbReference type="FunFam" id="3.30.390.80:FF:000001">
    <property type="entry name" value="DNA repair protein RAD52 homolog"/>
    <property type="match status" value="1"/>
</dbReference>
<dbReference type="InterPro" id="IPR004585">
    <property type="entry name" value="DNA_recomb/repair_Rad52"/>
</dbReference>
<evidence type="ECO:0000256" key="3">
    <source>
        <dbReference type="ARBA" id="ARBA00023172"/>
    </source>
</evidence>
<feature type="region of interest" description="Disordered" evidence="5">
    <location>
        <begin position="400"/>
        <end position="651"/>
    </location>
</feature>
<dbReference type="PANTHER" id="PTHR12132">
    <property type="entry name" value="DNA REPAIR AND RECOMBINATION PROTEIN RAD52, RAD59"/>
    <property type="match status" value="1"/>
</dbReference>
<reference evidence="6 7" key="1">
    <citation type="journal article" date="2018" name="Evol. Lett.">
        <title>Horizontal gene cluster transfer increased hallucinogenic mushroom diversity.</title>
        <authorList>
            <person name="Reynolds H.T."/>
            <person name="Vijayakumar V."/>
            <person name="Gluck-Thaler E."/>
            <person name="Korotkin H.B."/>
            <person name="Matheny P.B."/>
            <person name="Slot J.C."/>
        </authorList>
    </citation>
    <scope>NUCLEOTIDE SEQUENCE [LARGE SCALE GENOMIC DNA]</scope>
    <source>
        <strain evidence="6 7">SRW20</strain>
    </source>
</reference>
<feature type="compositionally biased region" description="Low complexity" evidence="5">
    <location>
        <begin position="472"/>
        <end position="499"/>
    </location>
</feature>
<dbReference type="GO" id="GO:0006312">
    <property type="term" value="P:mitotic recombination"/>
    <property type="evidence" value="ECO:0007669"/>
    <property type="project" value="TreeGrafter"/>
</dbReference>
<evidence type="ECO:0000313" key="6">
    <source>
        <dbReference type="EMBL" id="PPR04833.1"/>
    </source>
</evidence>
<feature type="compositionally biased region" description="Polar residues" evidence="5">
    <location>
        <begin position="564"/>
        <end position="586"/>
    </location>
</feature>
<dbReference type="InterPro" id="IPR007232">
    <property type="entry name" value="Rad52_Rad59_Rad22"/>
</dbReference>
<dbReference type="SUPFAM" id="SSF54768">
    <property type="entry name" value="dsRNA-binding domain-like"/>
    <property type="match status" value="1"/>
</dbReference>
<evidence type="ECO:0000256" key="4">
    <source>
        <dbReference type="ARBA" id="ARBA00023204"/>
    </source>
</evidence>
<dbReference type="GO" id="GO:0045002">
    <property type="term" value="P:double-strand break repair via single-strand annealing"/>
    <property type="evidence" value="ECO:0007669"/>
    <property type="project" value="InterPro"/>
</dbReference>
<dbReference type="GO" id="GO:0005634">
    <property type="term" value="C:nucleus"/>
    <property type="evidence" value="ECO:0007669"/>
    <property type="project" value="InterPro"/>
</dbReference>
<dbReference type="EMBL" id="NHYE01000562">
    <property type="protein sequence ID" value="PPR04833.1"/>
    <property type="molecule type" value="Genomic_DNA"/>
</dbReference>
<dbReference type="Gene3D" id="3.30.390.80">
    <property type="entry name" value="DNA repair protein Rad52/59/22"/>
    <property type="match status" value="1"/>
</dbReference>
<dbReference type="InterPro" id="IPR041247">
    <property type="entry name" value="Rad52_fam"/>
</dbReference>